<evidence type="ECO:0000313" key="11">
    <source>
        <dbReference type="EMBL" id="KAF5948796.1"/>
    </source>
</evidence>
<evidence type="ECO:0000256" key="7">
    <source>
        <dbReference type="ARBA" id="ARBA00023180"/>
    </source>
</evidence>
<dbReference type="GO" id="GO:0005886">
    <property type="term" value="C:plasma membrane"/>
    <property type="evidence" value="ECO:0007669"/>
    <property type="project" value="UniProtKB-SubCell"/>
</dbReference>
<sequence>MKIPWKLITISCIVLVFSCYSIGKCKAQSDYDFGNGDGGKVAAPPPEQDTCNGIYVAYTFTSREKAYPFVKNASAQAWAFKSQLLVLNAGSYELKAWNVHVGFQYDEILVGVNGAVVVDAEDLPTKVGKNGTTLAGYPMTDLKTAIETAADVTQIQVTVEMTGTQFGLKKGTPMPKTIELVNEGYKCPAPKRHTTSMNVCCRRDPKYKAKKEVKTKFLPRQYGDLSITYDILQAFDGNYLAQVTIDNFHPLGRLDHWNLTWEWMRGEFIYTMRGAYTHKKDPSECIYGKQGQYYQTLDFTPVMNCQRKPIISDLPKERANDEKVGKLPFCCRNGTILPTIMNETESRSIFQLQMVKLSKVFKMPPDLNRTAMSPPQRWKINGILNPDYKCGPPIRIDPTDFPDTTGLDATSSAVASWQVTCNITRPKPKQSRCCVSFSAYYADSVIPCNTCACGCEEETMCNKNARPLQIPPEALLLPFANRTTKARAWAALKHLTIPKKLPCPDNCAVSINWHVDTDYKSGWTARMTLFNWEEYPFEDWFAAIQMKRAFRGYENVYSFNGTKLPELNNTIFFQGLEGLNYLMGETNGTNPAKDPRVPGKQQSVISFLKKRTPNINIAHGDGFPTRVVFNGEECAIPPEFPKISTAQQPRVRLLPGIVLGIVTFVLVTDHFH</sequence>
<dbReference type="EMBL" id="JACBKZ010000006">
    <property type="protein sequence ID" value="KAF5948796.1"/>
    <property type="molecule type" value="Genomic_DNA"/>
</dbReference>
<evidence type="ECO:0000256" key="9">
    <source>
        <dbReference type="SAM" id="SignalP"/>
    </source>
</evidence>
<feature type="chain" id="PRO_5029750985" description="COBRA C-terminal domain-containing protein" evidence="9">
    <location>
        <begin position="28"/>
        <end position="672"/>
    </location>
</feature>
<dbReference type="GO" id="GO:0010215">
    <property type="term" value="P:cellulose microfibril organization"/>
    <property type="evidence" value="ECO:0007669"/>
    <property type="project" value="InterPro"/>
</dbReference>
<evidence type="ECO:0000259" key="10">
    <source>
        <dbReference type="Pfam" id="PF25079"/>
    </source>
</evidence>
<accession>A0A7J7HAJ5</accession>
<keyword evidence="8" id="KW-0449">Lipoprotein</keyword>
<comment type="similarity">
    <text evidence="2">Belongs to the COBRA family.</text>
</comment>
<dbReference type="Pfam" id="PF04833">
    <property type="entry name" value="COBRA"/>
    <property type="match status" value="1"/>
</dbReference>
<dbReference type="PANTHER" id="PTHR31052:SF2">
    <property type="entry name" value="COBRA-LIKE PROTEIN 10"/>
    <property type="match status" value="1"/>
</dbReference>
<proteinExistence type="inferred from homology"/>
<keyword evidence="12" id="KW-1185">Reference proteome</keyword>
<dbReference type="AlphaFoldDB" id="A0A7J7HAJ5"/>
<feature type="signal peptide" evidence="9">
    <location>
        <begin position="1"/>
        <end position="27"/>
    </location>
</feature>
<evidence type="ECO:0000256" key="2">
    <source>
        <dbReference type="ARBA" id="ARBA00005507"/>
    </source>
</evidence>
<keyword evidence="3" id="KW-1003">Cell membrane</keyword>
<evidence type="ECO:0000256" key="3">
    <source>
        <dbReference type="ARBA" id="ARBA00022475"/>
    </source>
</evidence>
<evidence type="ECO:0000256" key="4">
    <source>
        <dbReference type="ARBA" id="ARBA00022622"/>
    </source>
</evidence>
<comment type="caution">
    <text evidence="11">The sequence shown here is derived from an EMBL/GenBank/DDBJ whole genome shotgun (WGS) entry which is preliminary data.</text>
</comment>
<evidence type="ECO:0000256" key="5">
    <source>
        <dbReference type="ARBA" id="ARBA00022729"/>
    </source>
</evidence>
<dbReference type="PANTHER" id="PTHR31052">
    <property type="entry name" value="COBRA-LIKE PROTEIN 7"/>
    <property type="match status" value="1"/>
</dbReference>
<dbReference type="Pfam" id="PF25079">
    <property type="entry name" value="COB_C"/>
    <property type="match status" value="1"/>
</dbReference>
<keyword evidence="4" id="KW-0336">GPI-anchor</keyword>
<keyword evidence="7" id="KW-0325">Glycoprotein</keyword>
<gene>
    <name evidence="11" type="ORF">HYC85_014753</name>
</gene>
<reference evidence="11 12" key="2">
    <citation type="submission" date="2020-07" db="EMBL/GenBank/DDBJ databases">
        <title>Genome assembly of wild tea tree DASZ reveals pedigree and selection history of tea varieties.</title>
        <authorList>
            <person name="Zhang W."/>
        </authorList>
    </citation>
    <scope>NUCLEOTIDE SEQUENCE [LARGE SCALE GENOMIC DNA]</scope>
    <source>
        <strain evidence="12">cv. G240</strain>
        <tissue evidence="11">Leaf</tissue>
    </source>
</reference>
<dbReference type="InterPro" id="IPR056900">
    <property type="entry name" value="COB_C"/>
</dbReference>
<feature type="domain" description="COBRA C-terminal" evidence="10">
    <location>
        <begin position="432"/>
        <end position="641"/>
    </location>
</feature>
<dbReference type="InterPro" id="IPR006918">
    <property type="entry name" value="COBRA_pln"/>
</dbReference>
<keyword evidence="5 9" id="KW-0732">Signal</keyword>
<evidence type="ECO:0000313" key="12">
    <source>
        <dbReference type="Proteomes" id="UP000593564"/>
    </source>
</evidence>
<dbReference type="PROSITE" id="PS51257">
    <property type="entry name" value="PROKAR_LIPOPROTEIN"/>
    <property type="match status" value="1"/>
</dbReference>
<reference evidence="12" key="1">
    <citation type="journal article" date="2020" name="Nat. Commun.">
        <title>Genome assembly of wild tea tree DASZ reveals pedigree and selection history of tea varieties.</title>
        <authorList>
            <person name="Zhang W."/>
            <person name="Zhang Y."/>
            <person name="Qiu H."/>
            <person name="Guo Y."/>
            <person name="Wan H."/>
            <person name="Zhang X."/>
            <person name="Scossa F."/>
            <person name="Alseekh S."/>
            <person name="Zhang Q."/>
            <person name="Wang P."/>
            <person name="Xu L."/>
            <person name="Schmidt M.H."/>
            <person name="Jia X."/>
            <person name="Li D."/>
            <person name="Zhu A."/>
            <person name="Guo F."/>
            <person name="Chen W."/>
            <person name="Ni D."/>
            <person name="Usadel B."/>
            <person name="Fernie A.R."/>
            <person name="Wen W."/>
        </authorList>
    </citation>
    <scope>NUCLEOTIDE SEQUENCE [LARGE SCALE GENOMIC DNA]</scope>
    <source>
        <strain evidence="12">cv. G240</strain>
    </source>
</reference>
<dbReference type="Proteomes" id="UP000593564">
    <property type="component" value="Unassembled WGS sequence"/>
</dbReference>
<comment type="subcellular location">
    <subcellularLocation>
        <location evidence="1">Cell membrane</location>
        <topology evidence="1">Lipid-anchor</topology>
        <topology evidence="1">GPI-anchor</topology>
    </subcellularLocation>
</comment>
<evidence type="ECO:0000256" key="1">
    <source>
        <dbReference type="ARBA" id="ARBA00004609"/>
    </source>
</evidence>
<name>A0A7J7HAJ5_CAMSI</name>
<evidence type="ECO:0000256" key="6">
    <source>
        <dbReference type="ARBA" id="ARBA00023136"/>
    </source>
</evidence>
<dbReference type="GO" id="GO:0098552">
    <property type="term" value="C:side of membrane"/>
    <property type="evidence" value="ECO:0007669"/>
    <property type="project" value="UniProtKB-KW"/>
</dbReference>
<organism evidence="11 12">
    <name type="scientific">Camellia sinensis</name>
    <name type="common">Tea plant</name>
    <name type="synonym">Thea sinensis</name>
    <dbReference type="NCBI Taxonomy" id="4442"/>
    <lineage>
        <taxon>Eukaryota</taxon>
        <taxon>Viridiplantae</taxon>
        <taxon>Streptophyta</taxon>
        <taxon>Embryophyta</taxon>
        <taxon>Tracheophyta</taxon>
        <taxon>Spermatophyta</taxon>
        <taxon>Magnoliopsida</taxon>
        <taxon>eudicotyledons</taxon>
        <taxon>Gunneridae</taxon>
        <taxon>Pentapetalae</taxon>
        <taxon>asterids</taxon>
        <taxon>Ericales</taxon>
        <taxon>Theaceae</taxon>
        <taxon>Camellia</taxon>
    </lineage>
</organism>
<keyword evidence="6" id="KW-0472">Membrane</keyword>
<protein>
    <recommendedName>
        <fullName evidence="10">COBRA C-terminal domain-containing protein</fullName>
    </recommendedName>
</protein>
<evidence type="ECO:0000256" key="8">
    <source>
        <dbReference type="ARBA" id="ARBA00023288"/>
    </source>
</evidence>